<comment type="pathway">
    <text evidence="10">Cofactor biosynthesis; NAD(+) biosynthesis; quinolinate from L-kynurenine: step 1/3.</text>
</comment>
<keyword evidence="14" id="KW-1185">Reference proteome</keyword>
<evidence type="ECO:0000256" key="7">
    <source>
        <dbReference type="ARBA" id="ARBA00023033"/>
    </source>
</evidence>
<dbReference type="GO" id="GO:0070189">
    <property type="term" value="P:kynurenine metabolic process"/>
    <property type="evidence" value="ECO:0007669"/>
    <property type="project" value="TreeGrafter"/>
</dbReference>
<evidence type="ECO:0000256" key="6">
    <source>
        <dbReference type="ARBA" id="ARBA00023002"/>
    </source>
</evidence>
<comment type="similarity">
    <text evidence="10">Belongs to the aromatic-ring hydroxylase family. KMO subfamily.</text>
</comment>
<dbReference type="AlphaFoldDB" id="A0AAD6VSY0"/>
<keyword evidence="8 10" id="KW-0496">Mitochondrion</keyword>
<evidence type="ECO:0000256" key="4">
    <source>
        <dbReference type="ARBA" id="ARBA00022827"/>
    </source>
</evidence>
<protein>
    <recommendedName>
        <fullName evidence="10">Kynurenine 3-monooxygenase</fullName>
        <ecNumber evidence="10">1.14.13.9</ecNumber>
    </recommendedName>
    <alternativeName>
        <fullName evidence="10">Biosynthesis of nicotinic acid protein 4</fullName>
    </alternativeName>
    <alternativeName>
        <fullName evidence="10">Kynurenine 3-hydroxylase</fullName>
    </alternativeName>
</protein>
<evidence type="ECO:0000256" key="3">
    <source>
        <dbReference type="ARBA" id="ARBA00022642"/>
    </source>
</evidence>
<dbReference type="PRINTS" id="PR00420">
    <property type="entry name" value="RNGMNOXGNASE"/>
</dbReference>
<keyword evidence="11" id="KW-0812">Transmembrane</keyword>
<evidence type="ECO:0000313" key="13">
    <source>
        <dbReference type="EMBL" id="KAJ7219186.1"/>
    </source>
</evidence>
<dbReference type="Pfam" id="PF01494">
    <property type="entry name" value="FAD_binding_3"/>
    <property type="match status" value="1"/>
</dbReference>
<feature type="domain" description="FAD-binding" evidence="12">
    <location>
        <begin position="8"/>
        <end position="341"/>
    </location>
</feature>
<evidence type="ECO:0000256" key="5">
    <source>
        <dbReference type="ARBA" id="ARBA00022857"/>
    </source>
</evidence>
<evidence type="ECO:0000256" key="10">
    <source>
        <dbReference type="HAMAP-Rule" id="MF_03018"/>
    </source>
</evidence>
<keyword evidence="2 10" id="KW-0285">Flavoprotein</keyword>
<feature type="transmembrane region" description="Helical" evidence="11">
    <location>
        <begin position="469"/>
        <end position="487"/>
    </location>
</feature>
<name>A0AAD6VSY0_9AGAR</name>
<accession>A0AAD6VSY0</accession>
<gene>
    <name evidence="10" type="primary">BNA4</name>
    <name evidence="13" type="ORF">GGX14DRAFT_434987</name>
</gene>
<evidence type="ECO:0000259" key="12">
    <source>
        <dbReference type="Pfam" id="PF01494"/>
    </source>
</evidence>
<keyword evidence="3 10" id="KW-0662">Pyridine nucleotide biosynthesis</keyword>
<dbReference type="GO" id="GO:0004502">
    <property type="term" value="F:kynurenine 3-monooxygenase activity"/>
    <property type="evidence" value="ECO:0007669"/>
    <property type="project" value="UniProtKB-UniRule"/>
</dbReference>
<keyword evidence="7 10" id="KW-0503">Monooxygenase</keyword>
<proteinExistence type="inferred from homology"/>
<evidence type="ECO:0000256" key="1">
    <source>
        <dbReference type="ARBA" id="ARBA00001974"/>
    </source>
</evidence>
<keyword evidence="11" id="KW-1133">Transmembrane helix</keyword>
<dbReference type="EMBL" id="JARJCW010000011">
    <property type="protein sequence ID" value="KAJ7219186.1"/>
    <property type="molecule type" value="Genomic_DNA"/>
</dbReference>
<evidence type="ECO:0000256" key="11">
    <source>
        <dbReference type="SAM" id="Phobius"/>
    </source>
</evidence>
<comment type="function">
    <text evidence="10">Catalyzes the hydroxylation of L-kynurenine (L-Kyn) to form 3-hydroxy-L-kynurenine (L-3OHKyn). Required for synthesis of quinolinic acid.</text>
</comment>
<dbReference type="PANTHER" id="PTHR46028">
    <property type="entry name" value="KYNURENINE 3-MONOOXYGENASE"/>
    <property type="match status" value="1"/>
</dbReference>
<keyword evidence="10 11" id="KW-0472">Membrane</keyword>
<reference evidence="13" key="1">
    <citation type="submission" date="2023-03" db="EMBL/GenBank/DDBJ databases">
        <title>Massive genome expansion in bonnet fungi (Mycena s.s.) driven by repeated elements and novel gene families across ecological guilds.</title>
        <authorList>
            <consortium name="Lawrence Berkeley National Laboratory"/>
            <person name="Harder C.B."/>
            <person name="Miyauchi S."/>
            <person name="Viragh M."/>
            <person name="Kuo A."/>
            <person name="Thoen E."/>
            <person name="Andreopoulos B."/>
            <person name="Lu D."/>
            <person name="Skrede I."/>
            <person name="Drula E."/>
            <person name="Henrissat B."/>
            <person name="Morin E."/>
            <person name="Kohler A."/>
            <person name="Barry K."/>
            <person name="LaButti K."/>
            <person name="Morin E."/>
            <person name="Salamov A."/>
            <person name="Lipzen A."/>
            <person name="Mereny Z."/>
            <person name="Hegedus B."/>
            <person name="Baldrian P."/>
            <person name="Stursova M."/>
            <person name="Weitz H."/>
            <person name="Taylor A."/>
            <person name="Grigoriev I.V."/>
            <person name="Nagy L.G."/>
            <person name="Martin F."/>
            <person name="Kauserud H."/>
        </authorList>
    </citation>
    <scope>NUCLEOTIDE SEQUENCE</scope>
    <source>
        <strain evidence="13">9144</strain>
    </source>
</reference>
<dbReference type="GO" id="GO:0071949">
    <property type="term" value="F:FAD binding"/>
    <property type="evidence" value="ECO:0007669"/>
    <property type="project" value="InterPro"/>
</dbReference>
<dbReference type="InterPro" id="IPR036188">
    <property type="entry name" value="FAD/NAD-bd_sf"/>
</dbReference>
<evidence type="ECO:0000256" key="2">
    <source>
        <dbReference type="ARBA" id="ARBA00022630"/>
    </source>
</evidence>
<dbReference type="HAMAP" id="MF_01971">
    <property type="entry name" value="Kynurenine_monooxygenase"/>
    <property type="match status" value="1"/>
</dbReference>
<evidence type="ECO:0000313" key="14">
    <source>
        <dbReference type="Proteomes" id="UP001219525"/>
    </source>
</evidence>
<comment type="cofactor">
    <cofactor evidence="1 10">
        <name>FAD</name>
        <dbReference type="ChEBI" id="CHEBI:57692"/>
    </cofactor>
</comment>
<keyword evidence="5 10" id="KW-0521">NADP</keyword>
<sequence>MPERARKAVVVGGGPVGCLAAIALARRGWRVDVFEGRSDIRDPSSKHTARLRSINLAISHRGLAAIQVIDPLAARRFLQTVIPMKGRMIHHPNCTLDSQLYDRDGQCINSIDRGLLNANLLDEAASSPNTRFFFQHKVQMVNFDQKTMTVLDAGGIPFPVEFDFCVGADGSYSVIRRQMMKVVRMDFQQEYLRDEYIELKMPAGRDSKGEPVFFLDPNHLHIWPRHSFMFIALPNKDKSFTCTLFAPGAVLDALRDRDTFLSWFREHFPDALELIGEDNLARDWAQNPRSPLICTKSNPYHYLDRAILLGDAAHSMVPFYGQGLNCGLEDVRVLDTLLAQAQVEATVSEPISPGHVDAKLAGVLARYSESRHDDLVAICDLAMANYVEMRHSVTTPSYIIRKTVDALLYSLTARQNISLPSLVQLLAQVPFAAKVSGWLPLYTMVTFRPDISYATAKRRGERQSHILCGLGWAGTGLVAAGLMRLWLGFSRHLRLQR</sequence>
<dbReference type="FunFam" id="3.50.50.60:FF:000129">
    <property type="entry name" value="Kynurenine 3-monooxygenase"/>
    <property type="match status" value="1"/>
</dbReference>
<dbReference type="EC" id="1.14.13.9" evidence="10"/>
<dbReference type="Proteomes" id="UP001219525">
    <property type="component" value="Unassembled WGS sequence"/>
</dbReference>
<keyword evidence="10" id="KW-1000">Mitochondrion outer membrane</keyword>
<organism evidence="13 14">
    <name type="scientific">Mycena pura</name>
    <dbReference type="NCBI Taxonomy" id="153505"/>
    <lineage>
        <taxon>Eukaryota</taxon>
        <taxon>Fungi</taxon>
        <taxon>Dikarya</taxon>
        <taxon>Basidiomycota</taxon>
        <taxon>Agaricomycotina</taxon>
        <taxon>Agaricomycetes</taxon>
        <taxon>Agaricomycetidae</taxon>
        <taxon>Agaricales</taxon>
        <taxon>Marasmiineae</taxon>
        <taxon>Mycenaceae</taxon>
        <taxon>Mycena</taxon>
    </lineage>
</organism>
<evidence type="ECO:0000256" key="9">
    <source>
        <dbReference type="ARBA" id="ARBA00047818"/>
    </source>
</evidence>
<comment type="catalytic activity">
    <reaction evidence="9 10">
        <text>L-kynurenine + NADPH + O2 + H(+) = 3-hydroxy-L-kynurenine + NADP(+) + H2O</text>
        <dbReference type="Rhea" id="RHEA:20545"/>
        <dbReference type="ChEBI" id="CHEBI:15377"/>
        <dbReference type="ChEBI" id="CHEBI:15378"/>
        <dbReference type="ChEBI" id="CHEBI:15379"/>
        <dbReference type="ChEBI" id="CHEBI:57783"/>
        <dbReference type="ChEBI" id="CHEBI:57959"/>
        <dbReference type="ChEBI" id="CHEBI:58125"/>
        <dbReference type="ChEBI" id="CHEBI:58349"/>
        <dbReference type="EC" id="1.14.13.9"/>
    </reaction>
</comment>
<keyword evidence="4 10" id="KW-0274">FAD</keyword>
<dbReference type="GO" id="GO:0006569">
    <property type="term" value="P:L-tryptophan catabolic process"/>
    <property type="evidence" value="ECO:0007669"/>
    <property type="project" value="UniProtKB-UniRule"/>
</dbReference>
<dbReference type="InterPro" id="IPR002938">
    <property type="entry name" value="FAD-bd"/>
</dbReference>
<dbReference type="PANTHER" id="PTHR46028:SF2">
    <property type="entry name" value="KYNURENINE 3-MONOOXYGENASE"/>
    <property type="match status" value="1"/>
</dbReference>
<dbReference type="Gene3D" id="3.50.50.60">
    <property type="entry name" value="FAD/NAD(P)-binding domain"/>
    <property type="match status" value="1"/>
</dbReference>
<dbReference type="InterPro" id="IPR027545">
    <property type="entry name" value="Kynurenine_monooxygenase"/>
</dbReference>
<dbReference type="GO" id="GO:0034354">
    <property type="term" value="P:'de novo' NAD+ biosynthetic process from L-tryptophan"/>
    <property type="evidence" value="ECO:0007669"/>
    <property type="project" value="UniProtKB-UniRule"/>
</dbReference>
<dbReference type="GO" id="GO:0005741">
    <property type="term" value="C:mitochondrial outer membrane"/>
    <property type="evidence" value="ECO:0007669"/>
    <property type="project" value="UniProtKB-SubCell"/>
</dbReference>
<keyword evidence="6 10" id="KW-0560">Oxidoreductase</keyword>
<dbReference type="GO" id="GO:0043420">
    <property type="term" value="P:anthranilate metabolic process"/>
    <property type="evidence" value="ECO:0007669"/>
    <property type="project" value="UniProtKB-UniRule"/>
</dbReference>
<dbReference type="SUPFAM" id="SSF51905">
    <property type="entry name" value="FAD/NAD(P)-binding domain"/>
    <property type="match status" value="1"/>
</dbReference>
<comment type="caution">
    <text evidence="13">The sequence shown here is derived from an EMBL/GenBank/DDBJ whole genome shotgun (WGS) entry which is preliminary data.</text>
</comment>
<dbReference type="GO" id="GO:0019805">
    <property type="term" value="P:quinolinate biosynthetic process"/>
    <property type="evidence" value="ECO:0007669"/>
    <property type="project" value="UniProtKB-UniRule"/>
</dbReference>
<evidence type="ECO:0000256" key="8">
    <source>
        <dbReference type="ARBA" id="ARBA00023128"/>
    </source>
</evidence>
<comment type="subcellular location">
    <subcellularLocation>
        <location evidence="10">Mitochondrion outer membrane</location>
    </subcellularLocation>
</comment>